<comment type="subcellular location">
    <subcellularLocation>
        <location evidence="1">Nucleus</location>
    </subcellularLocation>
</comment>
<dbReference type="InterPro" id="IPR033389">
    <property type="entry name" value="AUX/IAA_dom"/>
</dbReference>
<reference evidence="4" key="1">
    <citation type="journal article" date="2018" name="Nat. Genet.">
        <title>Extensive intraspecific gene order and gene structural variations between Mo17 and other maize genomes.</title>
        <authorList>
            <person name="Sun S."/>
            <person name="Zhou Y."/>
            <person name="Chen J."/>
            <person name="Shi J."/>
            <person name="Zhao H."/>
            <person name="Zhao H."/>
            <person name="Song W."/>
            <person name="Zhang M."/>
            <person name="Cui Y."/>
            <person name="Dong X."/>
            <person name="Liu H."/>
            <person name="Ma X."/>
            <person name="Jiao Y."/>
            <person name="Wang B."/>
            <person name="Wei X."/>
            <person name="Stein J.C."/>
            <person name="Glaubitz J.C."/>
            <person name="Lu F."/>
            <person name="Yu G."/>
            <person name="Liang C."/>
            <person name="Fengler K."/>
            <person name="Li B."/>
            <person name="Rafalski A."/>
            <person name="Schnable P.S."/>
            <person name="Ware D.H."/>
            <person name="Buckler E.S."/>
            <person name="Lai J."/>
        </authorList>
    </citation>
    <scope>NUCLEOTIDE SEQUENCE [LARGE SCALE GENOMIC DNA]</scope>
    <source>
        <tissue evidence="4">Seedling</tissue>
    </source>
</reference>
<feature type="transmembrane region" description="Helical" evidence="2">
    <location>
        <begin position="143"/>
        <end position="164"/>
    </location>
</feature>
<comment type="function">
    <text evidence="1">Aux/IAA proteins are short-lived transcriptional factors that function as repressors of early auxin response genes at low auxin concentrations.</text>
</comment>
<keyword evidence="1" id="KW-0678">Repressor</keyword>
<accession>A0A3L6F5W1</accession>
<dbReference type="PANTHER" id="PTHR31061:SF24">
    <property type="entry name" value="LD22376P"/>
    <property type="match status" value="1"/>
</dbReference>
<protein>
    <recommendedName>
        <fullName evidence="1">Auxin-responsive protein</fullName>
    </recommendedName>
</protein>
<keyword evidence="1" id="KW-0539">Nucleus</keyword>
<dbReference type="EMBL" id="NCVQ01000005">
    <property type="protein sequence ID" value="PWZ28662.1"/>
    <property type="molecule type" value="Genomic_DNA"/>
</dbReference>
<keyword evidence="1" id="KW-0804">Transcription</keyword>
<comment type="subunit">
    <text evidence="1">Homodimers and heterodimers.</text>
</comment>
<dbReference type="GO" id="GO:0005634">
    <property type="term" value="C:nucleus"/>
    <property type="evidence" value="ECO:0007669"/>
    <property type="project" value="UniProtKB-SubCell"/>
</dbReference>
<organism evidence="4">
    <name type="scientific">Zea mays</name>
    <name type="common">Maize</name>
    <dbReference type="NCBI Taxonomy" id="4577"/>
    <lineage>
        <taxon>Eukaryota</taxon>
        <taxon>Viridiplantae</taxon>
        <taxon>Streptophyta</taxon>
        <taxon>Embryophyta</taxon>
        <taxon>Tracheophyta</taxon>
        <taxon>Spermatophyta</taxon>
        <taxon>Magnoliopsida</taxon>
        <taxon>Liliopsida</taxon>
        <taxon>Poales</taxon>
        <taxon>Poaceae</taxon>
        <taxon>PACMAD clade</taxon>
        <taxon>Panicoideae</taxon>
        <taxon>Andropogonodae</taxon>
        <taxon>Andropogoneae</taxon>
        <taxon>Tripsacinae</taxon>
        <taxon>Zea</taxon>
    </lineage>
</organism>
<keyword evidence="1" id="KW-0927">Auxin signaling pathway</keyword>
<evidence type="ECO:0000256" key="2">
    <source>
        <dbReference type="SAM" id="Phobius"/>
    </source>
</evidence>
<dbReference type="Proteomes" id="UP000251960">
    <property type="component" value="Chromosome 4"/>
</dbReference>
<dbReference type="PANTHER" id="PTHR31061">
    <property type="entry name" value="LD22376P"/>
    <property type="match status" value="1"/>
</dbReference>
<dbReference type="Gene3D" id="3.10.20.90">
    <property type="entry name" value="Phosphatidylinositol 3-kinase Catalytic Subunit, Chain A, domain 1"/>
    <property type="match status" value="1"/>
</dbReference>
<dbReference type="Pfam" id="PF02309">
    <property type="entry name" value="AUX_IAA"/>
    <property type="match status" value="1"/>
</dbReference>
<evidence type="ECO:0000313" key="4">
    <source>
        <dbReference type="EMBL" id="PWZ28662.1"/>
    </source>
</evidence>
<keyword evidence="1" id="KW-0805">Transcription regulation</keyword>
<dbReference type="GO" id="GO:0009734">
    <property type="term" value="P:auxin-activated signaling pathway"/>
    <property type="evidence" value="ECO:0007669"/>
    <property type="project" value="UniProtKB-UniRule"/>
</dbReference>
<sequence length="456" mass="50701">MTASFFSLLDSFHFCPLGYKDFPDLGNTTSSLLSTCCHVVLELWYNWSWVKATWSLEVIFPDGIFLAGGKSEIEGKNKYFELFQFNKPRARLPLSLRDTRWIGEIAHKSHPWQLSSPKSTANHICQRGLAPPCRRSPTSVADFVMPFFLFIVGVALALVYKLSYVSSTNQKYTRGNENVFDAFFCCATRCIGGFFHGVRSLSFGVDLQEIRLMGVLQTKSTPLSALWEGSRAILFVGAVVAITYKSLLYGTYVPDWEYQTSAPGSTEKHFFVKCGVRGDTSPGCNAIGMIDRKILGIQHLYGRHVYARSKQCSIDSPQNGPLPPDAPSWCQAPFDPHLTTAQVVGWPPVQNYRKNTLAASSSRRKAPAEDAASTAQTMYVKVSMDDVPYLKMVDIKMYSSYEDLSMALEKMFSCFITGEYCSVLCFCLMHFPLVSTASSNAISARVLMGSVAISPL</sequence>
<comment type="similarity">
    <text evidence="1">Belongs to the Aux/IAA family.</text>
</comment>
<comment type="caution">
    <text evidence="4">The sequence shown here is derived from an EMBL/GenBank/DDBJ whole genome shotgun (WGS) entry which is preliminary data.</text>
</comment>
<evidence type="ECO:0000259" key="3">
    <source>
        <dbReference type="Pfam" id="PF02309"/>
    </source>
</evidence>
<feature type="domain" description="AUX/IAA" evidence="3">
    <location>
        <begin position="334"/>
        <end position="421"/>
    </location>
</feature>
<keyword evidence="2" id="KW-0812">Transmembrane</keyword>
<proteinExistence type="inferred from homology"/>
<evidence type="ECO:0000256" key="1">
    <source>
        <dbReference type="RuleBase" id="RU004549"/>
    </source>
</evidence>
<keyword evidence="2" id="KW-0472">Membrane</keyword>
<gene>
    <name evidence="4" type="primary">IAA5_5</name>
    <name evidence="4" type="ORF">Zm00014a_042690</name>
</gene>
<name>A0A3L6F5W1_MAIZE</name>
<keyword evidence="2" id="KW-1133">Transmembrane helix</keyword>
<dbReference type="AlphaFoldDB" id="A0A3L6F5W1"/>
<dbReference type="ExpressionAtlas" id="A0A3L6F5W1">
    <property type="expression patterns" value="baseline and differential"/>
</dbReference>